<accession>X1MT48</accession>
<dbReference type="EMBL" id="BARV01017253">
    <property type="protein sequence ID" value="GAI21191.1"/>
    <property type="molecule type" value="Genomic_DNA"/>
</dbReference>
<sequence length="257" mass="26581">TVYAWPGAYPAQSDYLLVSSDTGELNWMNPGAMGLGTITAVGDVTSGAAFTEDVTQGTSLWFHDSGQTGKLTIGTLTANATYTLPDLTGVVALQQADTLTEEGVLFADSLGRIIQDTDFTYSTSTNMLQVGGGGIKLLGSTGNYIGLKAPATSDETTYAWPGTVIGGRVLTTDASGNLSWESVEGVGGIAGSGTVNMIAKFTAASTIGDSSISDSGSLVTVSNPLTLSGSGSNLTVEGTGTSTFFWQFRNRWNSFWC</sequence>
<comment type="caution">
    <text evidence="1">The sequence shown here is derived from an EMBL/GenBank/DDBJ whole genome shotgun (WGS) entry which is preliminary data.</text>
</comment>
<dbReference type="AlphaFoldDB" id="X1MT48"/>
<name>X1MT48_9ZZZZ</name>
<gene>
    <name evidence="1" type="ORF">S06H3_29447</name>
</gene>
<reference evidence="1" key="1">
    <citation type="journal article" date="2014" name="Front. Microbiol.">
        <title>High frequency of phylogenetically diverse reductive dehalogenase-homologous genes in deep subseafloor sedimentary metagenomes.</title>
        <authorList>
            <person name="Kawai M."/>
            <person name="Futagami T."/>
            <person name="Toyoda A."/>
            <person name="Takaki Y."/>
            <person name="Nishi S."/>
            <person name="Hori S."/>
            <person name="Arai W."/>
            <person name="Tsubouchi T."/>
            <person name="Morono Y."/>
            <person name="Uchiyama I."/>
            <person name="Ito T."/>
            <person name="Fujiyama A."/>
            <person name="Inagaki F."/>
            <person name="Takami H."/>
        </authorList>
    </citation>
    <scope>NUCLEOTIDE SEQUENCE</scope>
    <source>
        <strain evidence="1">Expedition CK06-06</strain>
    </source>
</reference>
<organism evidence="1">
    <name type="scientific">marine sediment metagenome</name>
    <dbReference type="NCBI Taxonomy" id="412755"/>
    <lineage>
        <taxon>unclassified sequences</taxon>
        <taxon>metagenomes</taxon>
        <taxon>ecological metagenomes</taxon>
    </lineage>
</organism>
<feature type="non-terminal residue" evidence="1">
    <location>
        <position position="1"/>
    </location>
</feature>
<protein>
    <submittedName>
        <fullName evidence="1">Uncharacterized protein</fullName>
    </submittedName>
</protein>
<evidence type="ECO:0000313" key="1">
    <source>
        <dbReference type="EMBL" id="GAI21191.1"/>
    </source>
</evidence>
<proteinExistence type="predicted"/>